<dbReference type="CDD" id="cd00077">
    <property type="entry name" value="HDc"/>
    <property type="match status" value="1"/>
</dbReference>
<dbReference type="PANTHER" id="PTHR33594">
    <property type="entry name" value="SUPERFAMILY HYDROLASE, PUTATIVE (AFU_ORTHOLOGUE AFUA_1G03035)-RELATED"/>
    <property type="match status" value="1"/>
</dbReference>
<dbReference type="AlphaFoldDB" id="A0A495RCN0"/>
<dbReference type="PANTHER" id="PTHR33594:SF1">
    <property type="entry name" value="HD_PDEASE DOMAIN-CONTAINING PROTEIN"/>
    <property type="match status" value="1"/>
</dbReference>
<keyword evidence="3" id="KW-1185">Reference proteome</keyword>
<reference evidence="2 3" key="1">
    <citation type="submission" date="2018-10" db="EMBL/GenBank/DDBJ databases">
        <title>Genomic Encyclopedia of Type Strains, Phase IV (KMG-IV): sequencing the most valuable type-strain genomes for metagenomic binning, comparative biology and taxonomic classification.</title>
        <authorList>
            <person name="Goeker M."/>
        </authorList>
    </citation>
    <scope>NUCLEOTIDE SEQUENCE [LARGE SCALE GENOMIC DNA]</scope>
    <source>
        <strain evidence="2 3">DSM 22228</strain>
    </source>
</reference>
<gene>
    <name evidence="2" type="ORF">DES39_1634</name>
</gene>
<dbReference type="InterPro" id="IPR006674">
    <property type="entry name" value="HD_domain"/>
</dbReference>
<sequence length="218" mass="25361">MLTPLQQNIICHTEDYVKNKLAYDYSGHDFAHIIRVTNLAKQIYQTESQANEFIVVMAAYLHDVIDDKVIENIPLARQELIDFMQQKMLSCDEQQAILSIIDNMSFKKNLAEKQPLSLEGQIVQDADRLDAIGAIGIGRTFFYGGNKKHIMHDPNIQPRSEMSQTDYRQPSTVINHFYEKLFLLKDQMNTKAGTKLAQERHQFLVDFVQRFEQEWHGR</sequence>
<dbReference type="Proteomes" id="UP000278542">
    <property type="component" value="Unassembled WGS sequence"/>
</dbReference>
<comment type="caution">
    <text evidence="2">The sequence shown here is derived from an EMBL/GenBank/DDBJ whole genome shotgun (WGS) entry which is preliminary data.</text>
</comment>
<dbReference type="OrthoDB" id="9797344at2"/>
<dbReference type="EMBL" id="RBWY01000003">
    <property type="protein sequence ID" value="RKS85125.1"/>
    <property type="molecule type" value="Genomic_DNA"/>
</dbReference>
<proteinExistence type="predicted"/>
<dbReference type="SMART" id="SM00471">
    <property type="entry name" value="HDc"/>
    <property type="match status" value="1"/>
</dbReference>
<dbReference type="PROSITE" id="PS51831">
    <property type="entry name" value="HD"/>
    <property type="match status" value="1"/>
</dbReference>
<dbReference type="Gene3D" id="1.20.58.1910">
    <property type="match status" value="1"/>
</dbReference>
<dbReference type="RefSeq" id="WP_121145282.1">
    <property type="nucleotide sequence ID" value="NZ_RBWY01000003.1"/>
</dbReference>
<dbReference type="Pfam" id="PF01966">
    <property type="entry name" value="HD"/>
    <property type="match status" value="1"/>
</dbReference>
<feature type="domain" description="HD" evidence="1">
    <location>
        <begin position="29"/>
        <end position="132"/>
    </location>
</feature>
<dbReference type="Gene3D" id="1.10.472.50">
    <property type="entry name" value="HD-domain/PDEase-like"/>
    <property type="match status" value="1"/>
</dbReference>
<evidence type="ECO:0000259" key="1">
    <source>
        <dbReference type="PROSITE" id="PS51831"/>
    </source>
</evidence>
<dbReference type="InterPro" id="IPR003607">
    <property type="entry name" value="HD/PDEase_dom"/>
</dbReference>
<dbReference type="SUPFAM" id="SSF109604">
    <property type="entry name" value="HD-domain/PDEase-like"/>
    <property type="match status" value="1"/>
</dbReference>
<protein>
    <recommendedName>
        <fullName evidence="1">HD domain-containing protein</fullName>
    </recommendedName>
</protein>
<name>A0A495RCN0_9GAMM</name>
<organism evidence="2 3">
    <name type="scientific">Orbus hercynius</name>
    <dbReference type="NCBI Taxonomy" id="593135"/>
    <lineage>
        <taxon>Bacteria</taxon>
        <taxon>Pseudomonadati</taxon>
        <taxon>Pseudomonadota</taxon>
        <taxon>Gammaproteobacteria</taxon>
        <taxon>Orbales</taxon>
        <taxon>Orbaceae</taxon>
        <taxon>Orbus</taxon>
    </lineage>
</organism>
<accession>A0A495RCN0</accession>
<evidence type="ECO:0000313" key="3">
    <source>
        <dbReference type="Proteomes" id="UP000278542"/>
    </source>
</evidence>
<evidence type="ECO:0000313" key="2">
    <source>
        <dbReference type="EMBL" id="RKS85125.1"/>
    </source>
</evidence>